<organism evidence="2 3">
    <name type="scientific">[Torrubiella] hemipterigena</name>
    <dbReference type="NCBI Taxonomy" id="1531966"/>
    <lineage>
        <taxon>Eukaryota</taxon>
        <taxon>Fungi</taxon>
        <taxon>Dikarya</taxon>
        <taxon>Ascomycota</taxon>
        <taxon>Pezizomycotina</taxon>
        <taxon>Sordariomycetes</taxon>
        <taxon>Hypocreomycetidae</taxon>
        <taxon>Hypocreales</taxon>
        <taxon>Clavicipitaceae</taxon>
        <taxon>Clavicipitaceae incertae sedis</taxon>
        <taxon>'Torrubiella' clade</taxon>
    </lineage>
</organism>
<dbReference type="EMBL" id="CDHN01000001">
    <property type="protein sequence ID" value="CEJ81089.1"/>
    <property type="molecule type" value="Genomic_DNA"/>
</dbReference>
<dbReference type="Proteomes" id="UP000039046">
    <property type="component" value="Unassembled WGS sequence"/>
</dbReference>
<keyword evidence="3" id="KW-1185">Reference proteome</keyword>
<feature type="transmembrane region" description="Helical" evidence="1">
    <location>
        <begin position="47"/>
        <end position="66"/>
    </location>
</feature>
<feature type="transmembrane region" description="Helical" evidence="1">
    <location>
        <begin position="12"/>
        <end position="35"/>
    </location>
</feature>
<proteinExistence type="predicted"/>
<reference evidence="2 3" key="1">
    <citation type="journal article" date="2015" name="Genome Announc.">
        <title>Draft Genome Sequence and Gene Annotation of the Entomopathogenic Fungus Verticillium hemipterigenum.</title>
        <authorList>
            <person name="Horn F."/>
            <person name="Habel A."/>
            <person name="Scharf D.H."/>
            <person name="Dworschak J."/>
            <person name="Brakhage A.A."/>
            <person name="Guthke R."/>
            <person name="Hertweck C."/>
            <person name="Linde J."/>
        </authorList>
    </citation>
    <scope>NUCLEOTIDE SEQUENCE [LARGE SCALE GENOMIC DNA]</scope>
</reference>
<dbReference type="HOGENOM" id="CLU_1778757_0_0_1"/>
<name>A0A0A1T6X7_9HYPO</name>
<keyword evidence="1" id="KW-0472">Membrane</keyword>
<keyword evidence="1" id="KW-0812">Transmembrane</keyword>
<evidence type="ECO:0000256" key="1">
    <source>
        <dbReference type="SAM" id="Phobius"/>
    </source>
</evidence>
<keyword evidence="1" id="KW-1133">Transmembrane helix</keyword>
<sequence length="146" mass="16142">MRQPNEYKSARAAVNFRLFSFFTISELFIDISIHFITLTKVDNSSTMQYSVLTPILLLASAQLGVAQNARAATFISTRGTFDVVGGVCTNFRPTQPIYVSMDVKETYTCALFDNRKCEGAGTGFLEGLHEIEELTFKSVACFLASV</sequence>
<accession>A0A0A1T6X7</accession>
<evidence type="ECO:0000313" key="3">
    <source>
        <dbReference type="Proteomes" id="UP000039046"/>
    </source>
</evidence>
<protein>
    <submittedName>
        <fullName evidence="2">Uncharacterized protein</fullName>
    </submittedName>
</protein>
<dbReference type="AlphaFoldDB" id="A0A0A1T6X7"/>
<evidence type="ECO:0000313" key="2">
    <source>
        <dbReference type="EMBL" id="CEJ81089.1"/>
    </source>
</evidence>
<gene>
    <name evidence="2" type="ORF">VHEMI01237</name>
</gene>